<dbReference type="VEuPathDB" id="FungiDB:PHYBLDRAFT_147150"/>
<gene>
    <name evidence="2" type="ORF">PHYBLDRAFT_147150</name>
</gene>
<dbReference type="GO" id="GO:0003676">
    <property type="term" value="F:nucleic acid binding"/>
    <property type="evidence" value="ECO:0007669"/>
    <property type="project" value="InterPro"/>
</dbReference>
<evidence type="ECO:0000259" key="1">
    <source>
        <dbReference type="Pfam" id="PF13358"/>
    </source>
</evidence>
<dbReference type="PANTHER" id="PTHR46564:SF1">
    <property type="entry name" value="TRANSPOSASE"/>
    <property type="match status" value="1"/>
</dbReference>
<dbReference type="Pfam" id="PF13358">
    <property type="entry name" value="DDE_3"/>
    <property type="match status" value="1"/>
</dbReference>
<dbReference type="EMBL" id="KV440984">
    <property type="protein sequence ID" value="OAD72172.1"/>
    <property type="molecule type" value="Genomic_DNA"/>
</dbReference>
<reference evidence="3" key="1">
    <citation type="submission" date="2015-06" db="EMBL/GenBank/DDBJ databases">
        <title>Expansion of signal transduction pathways in fungi by whole-genome duplication.</title>
        <authorList>
            <consortium name="DOE Joint Genome Institute"/>
            <person name="Corrochano L.M."/>
            <person name="Kuo A."/>
            <person name="Marcet-Houben M."/>
            <person name="Polaino S."/>
            <person name="Salamov A."/>
            <person name="Villalobos J.M."/>
            <person name="Alvarez M.I."/>
            <person name="Avalos J."/>
            <person name="Benito E.P."/>
            <person name="Benoit I."/>
            <person name="Burger G."/>
            <person name="Camino L.P."/>
            <person name="Canovas D."/>
            <person name="Cerda-Olmedo E."/>
            <person name="Cheng J.-F."/>
            <person name="Dominguez A."/>
            <person name="Elias M."/>
            <person name="Eslava A.P."/>
            <person name="Glaser F."/>
            <person name="Grimwood J."/>
            <person name="Gutierrez G."/>
            <person name="Heitman J."/>
            <person name="Henrissat B."/>
            <person name="Iturriaga E.A."/>
            <person name="Lang B.F."/>
            <person name="Lavin J.L."/>
            <person name="Lee S."/>
            <person name="Li W."/>
            <person name="Lindquist E."/>
            <person name="Lopez-Garcia S."/>
            <person name="Luque E.M."/>
            <person name="Marcos A.T."/>
            <person name="Martin J."/>
            <person name="McCluskey K."/>
            <person name="Medina H.R."/>
            <person name="Miralles-Duran A."/>
            <person name="Miyazaki A."/>
            <person name="Munoz-Torres E."/>
            <person name="Oguiza J.A."/>
            <person name="Ohm R."/>
            <person name="Olmedo M."/>
            <person name="Orejas M."/>
            <person name="Ortiz-Castellanos L."/>
            <person name="Pisabarro A.G."/>
            <person name="Rodriguez-Romero J."/>
            <person name="Ruiz-Herrera J."/>
            <person name="Ruiz-Vazquez R."/>
            <person name="Sanz C."/>
            <person name="Schackwitz W."/>
            <person name="Schmutz J."/>
            <person name="Shahriari M."/>
            <person name="Shelest E."/>
            <person name="Silva-Franco F."/>
            <person name="Soanes D."/>
            <person name="Syed K."/>
            <person name="Tagua V.G."/>
            <person name="Talbot N.J."/>
            <person name="Thon M."/>
            <person name="De vries R.P."/>
            <person name="Wiebenga A."/>
            <person name="Yadav J.S."/>
            <person name="Braun E.L."/>
            <person name="Baker S."/>
            <person name="Garre V."/>
            <person name="Horwitz B."/>
            <person name="Torres-Martinez S."/>
            <person name="Idnurm A."/>
            <person name="Herrera-Estrella A."/>
            <person name="Gabaldon T."/>
            <person name="Grigoriev I.V."/>
        </authorList>
    </citation>
    <scope>NUCLEOTIDE SEQUENCE [LARGE SCALE GENOMIC DNA]</scope>
    <source>
        <strain evidence="3">NRRL 1555(-)</strain>
    </source>
</reference>
<organism evidence="2 3">
    <name type="scientific">Phycomyces blakesleeanus (strain ATCC 8743b / DSM 1359 / FGSC 10004 / NBRC 33097 / NRRL 1555)</name>
    <dbReference type="NCBI Taxonomy" id="763407"/>
    <lineage>
        <taxon>Eukaryota</taxon>
        <taxon>Fungi</taxon>
        <taxon>Fungi incertae sedis</taxon>
        <taxon>Mucoromycota</taxon>
        <taxon>Mucoromycotina</taxon>
        <taxon>Mucoromycetes</taxon>
        <taxon>Mucorales</taxon>
        <taxon>Phycomycetaceae</taxon>
        <taxon>Phycomyces</taxon>
    </lineage>
</organism>
<protein>
    <recommendedName>
        <fullName evidence="1">Tc1-like transposase DDE domain-containing protein</fullName>
    </recommendedName>
</protein>
<dbReference type="Gene3D" id="3.30.420.10">
    <property type="entry name" value="Ribonuclease H-like superfamily/Ribonuclease H"/>
    <property type="match status" value="1"/>
</dbReference>
<keyword evidence="3" id="KW-1185">Reference proteome</keyword>
<evidence type="ECO:0000313" key="3">
    <source>
        <dbReference type="Proteomes" id="UP000077315"/>
    </source>
</evidence>
<dbReference type="AlphaFoldDB" id="A0A162TZ52"/>
<dbReference type="Proteomes" id="UP000077315">
    <property type="component" value="Unassembled WGS sequence"/>
</dbReference>
<sequence>MSLRFIYEDGQGHAVDEHGFEPMDLVVDEDSNHVMHPVLDETNNVDVELYQRWIKGYYEDPESIFEEKRKRKSQGDVVFLEMSIMIFLLRYIDENPSAVLTEVVECTAPTCVKKHQRKDSAKSVFHINLKRGMAWSKKGTPAIVTVPTMKANTTSILSAISVTGLINATLDEMDKYPEMNGNYLVMDSAPIHNSADIGKYTQSRGYQYVYLPPYSPELNPIE</sequence>
<feature type="domain" description="Tc1-like transposase DDE" evidence="1">
    <location>
        <begin position="171"/>
        <end position="222"/>
    </location>
</feature>
<proteinExistence type="predicted"/>
<dbReference type="STRING" id="763407.A0A162TZ52"/>
<dbReference type="InterPro" id="IPR036397">
    <property type="entry name" value="RNaseH_sf"/>
</dbReference>
<name>A0A162TZ52_PHYB8</name>
<dbReference type="PANTHER" id="PTHR46564">
    <property type="entry name" value="TRANSPOSASE"/>
    <property type="match status" value="1"/>
</dbReference>
<dbReference type="InParanoid" id="A0A162TZ52"/>
<accession>A0A162TZ52</accession>
<evidence type="ECO:0000313" key="2">
    <source>
        <dbReference type="EMBL" id="OAD72172.1"/>
    </source>
</evidence>
<dbReference type="InterPro" id="IPR038717">
    <property type="entry name" value="Tc1-like_DDE_dom"/>
</dbReference>
<dbReference type="GeneID" id="28992712"/>
<dbReference type="RefSeq" id="XP_018290212.1">
    <property type="nucleotide sequence ID" value="XM_018431806.1"/>
</dbReference>
<dbReference type="OrthoDB" id="2266637at2759"/>